<evidence type="ECO:0000256" key="4">
    <source>
        <dbReference type="ARBA" id="ARBA00023163"/>
    </source>
</evidence>
<dbReference type="Proteomes" id="UP000301737">
    <property type="component" value="Unassembled WGS sequence"/>
</dbReference>
<feature type="region of interest" description="Disordered" evidence="5">
    <location>
        <begin position="491"/>
        <end position="572"/>
    </location>
</feature>
<comment type="similarity">
    <text evidence="1">Belongs to the EFG1/PHD1/stuA family.</text>
</comment>
<feature type="compositionally biased region" description="Polar residues" evidence="5">
    <location>
        <begin position="172"/>
        <end position="191"/>
    </location>
</feature>
<feature type="region of interest" description="Disordered" evidence="5">
    <location>
        <begin position="1"/>
        <end position="56"/>
    </location>
</feature>
<evidence type="ECO:0000256" key="1">
    <source>
        <dbReference type="ARBA" id="ARBA00007247"/>
    </source>
</evidence>
<dbReference type="PANTHER" id="PTHR47792">
    <property type="entry name" value="PROTEIN SOK2-RELATED"/>
    <property type="match status" value="1"/>
</dbReference>
<feature type="compositionally biased region" description="Low complexity" evidence="5">
    <location>
        <begin position="204"/>
        <end position="229"/>
    </location>
</feature>
<gene>
    <name evidence="7" type="ORF">ZYGM_002149</name>
</gene>
<evidence type="ECO:0000313" key="8">
    <source>
        <dbReference type="Proteomes" id="UP000301737"/>
    </source>
</evidence>
<feature type="region of interest" description="Disordered" evidence="5">
    <location>
        <begin position="365"/>
        <end position="437"/>
    </location>
</feature>
<evidence type="ECO:0000313" key="7">
    <source>
        <dbReference type="EMBL" id="GCE99282.1"/>
    </source>
</evidence>
<dbReference type="InterPro" id="IPR036887">
    <property type="entry name" value="HTH_APSES_sf"/>
</dbReference>
<feature type="compositionally biased region" description="Basic and acidic residues" evidence="5">
    <location>
        <begin position="28"/>
        <end position="46"/>
    </location>
</feature>
<organism evidence="7 8">
    <name type="scientific">Zygosaccharomyces mellis</name>
    <dbReference type="NCBI Taxonomy" id="42258"/>
    <lineage>
        <taxon>Eukaryota</taxon>
        <taxon>Fungi</taxon>
        <taxon>Dikarya</taxon>
        <taxon>Ascomycota</taxon>
        <taxon>Saccharomycotina</taxon>
        <taxon>Saccharomycetes</taxon>
        <taxon>Saccharomycetales</taxon>
        <taxon>Saccharomycetaceae</taxon>
        <taxon>Zygosaccharomyces</taxon>
    </lineage>
</organism>
<proteinExistence type="inferred from homology"/>
<protein>
    <recommendedName>
        <fullName evidence="6">HTH APSES-type domain-containing protein</fullName>
    </recommendedName>
</protein>
<dbReference type="SUPFAM" id="SSF54616">
    <property type="entry name" value="DNA-binding domain of Mlu1-box binding protein MBP1"/>
    <property type="match status" value="1"/>
</dbReference>
<dbReference type="GO" id="GO:0045944">
    <property type="term" value="P:positive regulation of transcription by RNA polymerase II"/>
    <property type="evidence" value="ECO:0007669"/>
    <property type="project" value="TreeGrafter"/>
</dbReference>
<comment type="caution">
    <text evidence="7">The sequence shown here is derived from an EMBL/GenBank/DDBJ whole genome shotgun (WGS) entry which is preliminary data.</text>
</comment>
<evidence type="ECO:0000256" key="5">
    <source>
        <dbReference type="SAM" id="MobiDB-lite"/>
    </source>
</evidence>
<dbReference type="GO" id="GO:0003700">
    <property type="term" value="F:DNA-binding transcription factor activity"/>
    <property type="evidence" value="ECO:0007669"/>
    <property type="project" value="TreeGrafter"/>
</dbReference>
<dbReference type="FunFam" id="3.10.260.10:FF:000003">
    <property type="entry name" value="Ascospore maturation 1 protein"/>
    <property type="match status" value="1"/>
</dbReference>
<keyword evidence="2" id="KW-0805">Transcription regulation</keyword>
<accession>A0A4C2EAB8</accession>
<feature type="compositionally biased region" description="Low complexity" evidence="5">
    <location>
        <begin position="114"/>
        <end position="124"/>
    </location>
</feature>
<keyword evidence="3" id="KW-0238">DNA-binding</keyword>
<dbReference type="OrthoDB" id="5407653at2759"/>
<feature type="compositionally biased region" description="Polar residues" evidence="5">
    <location>
        <begin position="516"/>
        <end position="526"/>
    </location>
</feature>
<evidence type="ECO:0000256" key="3">
    <source>
        <dbReference type="ARBA" id="ARBA00023125"/>
    </source>
</evidence>
<dbReference type="Gene3D" id="3.10.260.10">
    <property type="entry name" value="Transcription regulator HTH, APSES-type DNA-binding domain"/>
    <property type="match status" value="1"/>
</dbReference>
<dbReference type="InterPro" id="IPR003163">
    <property type="entry name" value="Tscrpt_reg_HTH_APSES-type"/>
</dbReference>
<sequence>MNPLPYPYVVGQHPQYHQQYQQYQQQQEHQEHQDQRDQDKKQDYQRQEQQTQLPMQTQVAYQQLPQLSMPAPPPALQFQTYPAFASQAPILTSPPSTVPSLPHPYHYPGFQYQQQAQQVPQSVSPLPPQCSSPQSLSQLPLRQFASTPIVPLQHHPEDRSSKTPSTGGSSTILSPYNISSAGSMSQASKKPNATKKPIEKPKFPTATTTATPSATPAPVSTAPPATTTPNEPLVHSYDVANLRGGSIISYDSNGHVTKPRVTTTMWEDEKTLCYQVEANGVSVVRRADNDMINGTKLLNVAKITRGRRDGILKAERIRHVVKIGSMHLKGVWIPFERAQVMAEREKIADYLYPLFVKDIQSVLKETSNPDGDKVSRISSPPKDPGSALSQPSQGPVPLHQPNTYDPWYSTRNIPQPTPTTTAPILPQPPQFGLPTQSRATPPFAVQYTPAPPTYRPHPNTPTFDYVTGSSAANPNPNARLVYNNNLAPSLTSVTPTSSDTSTTTAPSLSGIRPLSVTPTASDTRQPQGIVGLVPAPQPQQLHQPPSQLLRPASAISDTTDRSTSDNDSSKND</sequence>
<evidence type="ECO:0000259" key="6">
    <source>
        <dbReference type="PROSITE" id="PS51299"/>
    </source>
</evidence>
<dbReference type="PROSITE" id="PS51299">
    <property type="entry name" value="HTH_APSES"/>
    <property type="match status" value="1"/>
</dbReference>
<feature type="region of interest" description="Disordered" evidence="5">
    <location>
        <begin position="114"/>
        <end position="136"/>
    </location>
</feature>
<dbReference type="Pfam" id="PF04383">
    <property type="entry name" value="KilA-N"/>
    <property type="match status" value="1"/>
</dbReference>
<keyword evidence="4" id="KW-0804">Transcription</keyword>
<feature type="compositionally biased region" description="Low complexity" evidence="5">
    <location>
        <begin position="491"/>
        <end position="509"/>
    </location>
</feature>
<keyword evidence="8" id="KW-1185">Reference proteome</keyword>
<feature type="compositionally biased region" description="Low complexity" evidence="5">
    <location>
        <begin position="12"/>
        <end position="27"/>
    </location>
</feature>
<feature type="region of interest" description="Disordered" evidence="5">
    <location>
        <begin position="152"/>
        <end position="232"/>
    </location>
</feature>
<feature type="compositionally biased region" description="Low complexity" evidence="5">
    <location>
        <begin position="47"/>
        <end position="56"/>
    </location>
</feature>
<dbReference type="GO" id="GO:0005634">
    <property type="term" value="C:nucleus"/>
    <property type="evidence" value="ECO:0007669"/>
    <property type="project" value="TreeGrafter"/>
</dbReference>
<feature type="domain" description="HTH APSES-type" evidence="6">
    <location>
        <begin position="260"/>
        <end position="366"/>
    </location>
</feature>
<evidence type="ECO:0000256" key="2">
    <source>
        <dbReference type="ARBA" id="ARBA00023015"/>
    </source>
</evidence>
<reference evidence="7 8" key="1">
    <citation type="submission" date="2019-01" db="EMBL/GenBank/DDBJ databases">
        <title>Draft Genome Sequencing of Zygosaccharomyces mellis Ca-7.</title>
        <authorList>
            <person name="Shiwa Y."/>
            <person name="Kanesaki Y."/>
            <person name="Ishige T."/>
            <person name="Mura K."/>
            <person name="Hori T."/>
            <person name="Tamura T."/>
        </authorList>
    </citation>
    <scope>NUCLEOTIDE SEQUENCE [LARGE SCALE GENOMIC DNA]</scope>
    <source>
        <strain evidence="7 8">Ca-7</strain>
    </source>
</reference>
<dbReference type="EMBL" id="BIMX01000009">
    <property type="protein sequence ID" value="GCE99282.1"/>
    <property type="molecule type" value="Genomic_DNA"/>
</dbReference>
<feature type="compositionally biased region" description="Basic and acidic residues" evidence="5">
    <location>
        <begin position="558"/>
        <end position="572"/>
    </location>
</feature>
<dbReference type="GO" id="GO:0043565">
    <property type="term" value="F:sequence-specific DNA binding"/>
    <property type="evidence" value="ECO:0007669"/>
    <property type="project" value="TreeGrafter"/>
</dbReference>
<feature type="compositionally biased region" description="Low complexity" evidence="5">
    <location>
        <begin position="532"/>
        <end position="551"/>
    </location>
</feature>
<dbReference type="InterPro" id="IPR018004">
    <property type="entry name" value="KilA/APSES_HTH"/>
</dbReference>
<dbReference type="PANTHER" id="PTHR47792:SF1">
    <property type="entry name" value="PROTEIN SOK2-RELATED"/>
    <property type="match status" value="1"/>
</dbReference>
<dbReference type="AlphaFoldDB" id="A0A4C2EAB8"/>
<name>A0A4C2EAB8_9SACH</name>
<dbReference type="InterPro" id="IPR029790">
    <property type="entry name" value="EFG1/Phd1/StuA"/>
</dbReference>
<feature type="compositionally biased region" description="Low complexity" evidence="5">
    <location>
        <begin position="162"/>
        <end position="171"/>
    </location>
</feature>
<dbReference type="SMART" id="SM01252">
    <property type="entry name" value="KilA-N"/>
    <property type="match status" value="1"/>
</dbReference>